<dbReference type="PROSITE" id="PS51186">
    <property type="entry name" value="GNAT"/>
    <property type="match status" value="1"/>
</dbReference>
<dbReference type="AlphaFoldDB" id="A0A9X2F5N0"/>
<reference evidence="2" key="1">
    <citation type="submission" date="2022-06" db="EMBL/GenBank/DDBJ databases">
        <title>Solitalea sp. MAHUQ-68 isolated from rhizospheric soil.</title>
        <authorList>
            <person name="Huq M.A."/>
        </authorList>
    </citation>
    <scope>NUCLEOTIDE SEQUENCE</scope>
    <source>
        <strain evidence="2">MAHUQ-68</strain>
    </source>
</reference>
<dbReference type="SUPFAM" id="SSF55729">
    <property type="entry name" value="Acyl-CoA N-acyltransferases (Nat)"/>
    <property type="match status" value="1"/>
</dbReference>
<dbReference type="Pfam" id="PF13302">
    <property type="entry name" value="Acetyltransf_3"/>
    <property type="match status" value="1"/>
</dbReference>
<dbReference type="RefSeq" id="WP_252586720.1">
    <property type="nucleotide sequence ID" value="NZ_JAMWYS010000024.1"/>
</dbReference>
<dbReference type="PANTHER" id="PTHR43792">
    <property type="entry name" value="GNAT FAMILY, PUTATIVE (AFU_ORTHOLOGUE AFUA_3G00765)-RELATED-RELATED"/>
    <property type="match status" value="1"/>
</dbReference>
<comment type="caution">
    <text evidence="2">The sequence shown here is derived from an EMBL/GenBank/DDBJ whole genome shotgun (WGS) entry which is preliminary data.</text>
</comment>
<evidence type="ECO:0000259" key="1">
    <source>
        <dbReference type="PROSITE" id="PS51186"/>
    </source>
</evidence>
<keyword evidence="3" id="KW-1185">Reference proteome</keyword>
<proteinExistence type="predicted"/>
<sequence length="168" mass="19121">MKNILETERLILKEFTLNDTDFIIELLNSDGWIRFIGDRNVKIQDQAIEYLRSGPMKSYAENGFGLWLVEEKSSGIRIGMSGILKREHLENPDIGFAFLPAFEGKGFGMEITAAILRYAKEKLNLPVLSAITLPDNVKSIRLLEKSGMHFIKKISSPTSNEELLLYRE</sequence>
<dbReference type="InterPro" id="IPR000182">
    <property type="entry name" value="GNAT_dom"/>
</dbReference>
<accession>A0A9X2F5N0</accession>
<organism evidence="2 3">
    <name type="scientific">Solitalea agri</name>
    <dbReference type="NCBI Taxonomy" id="2953739"/>
    <lineage>
        <taxon>Bacteria</taxon>
        <taxon>Pseudomonadati</taxon>
        <taxon>Bacteroidota</taxon>
        <taxon>Sphingobacteriia</taxon>
        <taxon>Sphingobacteriales</taxon>
        <taxon>Sphingobacteriaceae</taxon>
        <taxon>Solitalea</taxon>
    </lineage>
</organism>
<dbReference type="PANTHER" id="PTHR43792:SF1">
    <property type="entry name" value="N-ACETYLTRANSFERASE DOMAIN-CONTAINING PROTEIN"/>
    <property type="match status" value="1"/>
</dbReference>
<dbReference type="InterPro" id="IPR016181">
    <property type="entry name" value="Acyl_CoA_acyltransferase"/>
</dbReference>
<dbReference type="GO" id="GO:0016747">
    <property type="term" value="F:acyltransferase activity, transferring groups other than amino-acyl groups"/>
    <property type="evidence" value="ECO:0007669"/>
    <property type="project" value="InterPro"/>
</dbReference>
<dbReference type="Gene3D" id="3.40.630.30">
    <property type="match status" value="1"/>
</dbReference>
<protein>
    <submittedName>
        <fullName evidence="2">GNAT family N-acetyltransferase</fullName>
    </submittedName>
</protein>
<dbReference type="Proteomes" id="UP001155182">
    <property type="component" value="Unassembled WGS sequence"/>
</dbReference>
<evidence type="ECO:0000313" key="2">
    <source>
        <dbReference type="EMBL" id="MCO4292368.1"/>
    </source>
</evidence>
<dbReference type="EMBL" id="JAMWYS010000024">
    <property type="protein sequence ID" value="MCO4292368.1"/>
    <property type="molecule type" value="Genomic_DNA"/>
</dbReference>
<evidence type="ECO:0000313" key="3">
    <source>
        <dbReference type="Proteomes" id="UP001155182"/>
    </source>
</evidence>
<name>A0A9X2F5N0_9SPHI</name>
<dbReference type="InterPro" id="IPR051531">
    <property type="entry name" value="N-acetyltransferase"/>
</dbReference>
<feature type="domain" description="N-acetyltransferase" evidence="1">
    <location>
        <begin position="10"/>
        <end position="168"/>
    </location>
</feature>
<gene>
    <name evidence="2" type="ORF">NF867_05765</name>
</gene>